<accession>A0A1I7NIB9</accession>
<dbReference type="PROSITE" id="PS50943">
    <property type="entry name" value="HTH_CROC1"/>
    <property type="match status" value="1"/>
</dbReference>
<reference evidence="4" key="1">
    <citation type="submission" date="2016-10" db="EMBL/GenBank/DDBJ databases">
        <authorList>
            <person name="Varghese N."/>
            <person name="Submissions S."/>
        </authorList>
    </citation>
    <scope>NUCLEOTIDE SEQUENCE [LARGE SCALE GENOMIC DNA]</scope>
    <source>
        <strain evidence="4">DSM 1565</strain>
    </source>
</reference>
<organism evidence="3 4">
    <name type="scientific">Hyphomicrobium facile</name>
    <dbReference type="NCBI Taxonomy" id="51670"/>
    <lineage>
        <taxon>Bacteria</taxon>
        <taxon>Pseudomonadati</taxon>
        <taxon>Pseudomonadota</taxon>
        <taxon>Alphaproteobacteria</taxon>
        <taxon>Hyphomicrobiales</taxon>
        <taxon>Hyphomicrobiaceae</taxon>
        <taxon>Hyphomicrobium</taxon>
    </lineage>
</organism>
<dbReference type="CDD" id="cd00093">
    <property type="entry name" value="HTH_XRE"/>
    <property type="match status" value="1"/>
</dbReference>
<dbReference type="OrthoDB" id="9814751at2"/>
<protein>
    <submittedName>
        <fullName evidence="3">Helix-turn-helix</fullName>
    </submittedName>
</protein>
<dbReference type="PANTHER" id="PTHR46797">
    <property type="entry name" value="HTH-TYPE TRANSCRIPTIONAL REGULATOR"/>
    <property type="match status" value="1"/>
</dbReference>
<dbReference type="GO" id="GO:0003700">
    <property type="term" value="F:DNA-binding transcription factor activity"/>
    <property type="evidence" value="ECO:0007669"/>
    <property type="project" value="TreeGrafter"/>
</dbReference>
<dbReference type="RefSeq" id="WP_092867806.1">
    <property type="nucleotide sequence ID" value="NZ_FPCH01000002.1"/>
</dbReference>
<dbReference type="InterPro" id="IPR001387">
    <property type="entry name" value="Cro/C1-type_HTH"/>
</dbReference>
<name>A0A1I7NIB9_9HYPH</name>
<dbReference type="Gene3D" id="1.10.260.40">
    <property type="entry name" value="lambda repressor-like DNA-binding domains"/>
    <property type="match status" value="1"/>
</dbReference>
<dbReference type="InterPro" id="IPR010982">
    <property type="entry name" value="Lambda_DNA-bd_dom_sf"/>
</dbReference>
<keyword evidence="4" id="KW-1185">Reference proteome</keyword>
<dbReference type="STRING" id="51670.SAMN04488557_2313"/>
<dbReference type="Pfam" id="PF07883">
    <property type="entry name" value="Cupin_2"/>
    <property type="match status" value="1"/>
</dbReference>
<dbReference type="SUPFAM" id="SSF51182">
    <property type="entry name" value="RmlC-like cupins"/>
    <property type="match status" value="1"/>
</dbReference>
<keyword evidence="1" id="KW-0238">DNA-binding</keyword>
<gene>
    <name evidence="3" type="ORF">SAMN04488557_2313</name>
</gene>
<dbReference type="GO" id="GO:0005829">
    <property type="term" value="C:cytosol"/>
    <property type="evidence" value="ECO:0007669"/>
    <property type="project" value="TreeGrafter"/>
</dbReference>
<dbReference type="PANTHER" id="PTHR46797:SF2">
    <property type="entry name" value="TRANSCRIPTIONAL REGULATOR"/>
    <property type="match status" value="1"/>
</dbReference>
<evidence type="ECO:0000313" key="3">
    <source>
        <dbReference type="EMBL" id="SFV34403.1"/>
    </source>
</evidence>
<proteinExistence type="predicted"/>
<dbReference type="Gene3D" id="2.60.120.10">
    <property type="entry name" value="Jelly Rolls"/>
    <property type="match status" value="1"/>
</dbReference>
<sequence length="202" mass="21985">MPASNEKAATASEDEDLTPTRVGAEIRDLRKAKRLTIKELSLATSLSIGHLSEIERGIASPGIKTLHDIAKALGVTIGWFLHNAEGGDPDERDYIVRAGNRRTLRFSSGITDELLSPNLRGQLELLMSRFPPGSTEAGTPYTHNGEEAGLILAGSLELWIGEQSFTLREGDSFSFPSTTPHRYRNPGSVETVVVWAITPPSY</sequence>
<evidence type="ECO:0000259" key="2">
    <source>
        <dbReference type="PROSITE" id="PS50943"/>
    </source>
</evidence>
<dbReference type="GO" id="GO:0003677">
    <property type="term" value="F:DNA binding"/>
    <property type="evidence" value="ECO:0007669"/>
    <property type="project" value="UniProtKB-KW"/>
</dbReference>
<dbReference type="EMBL" id="FPCH01000002">
    <property type="protein sequence ID" value="SFV34403.1"/>
    <property type="molecule type" value="Genomic_DNA"/>
</dbReference>
<dbReference type="InterPro" id="IPR050807">
    <property type="entry name" value="TransReg_Diox_bact_type"/>
</dbReference>
<dbReference type="SUPFAM" id="SSF47413">
    <property type="entry name" value="lambda repressor-like DNA-binding domains"/>
    <property type="match status" value="1"/>
</dbReference>
<evidence type="ECO:0000313" key="4">
    <source>
        <dbReference type="Proteomes" id="UP000199423"/>
    </source>
</evidence>
<dbReference type="SMART" id="SM00530">
    <property type="entry name" value="HTH_XRE"/>
    <property type="match status" value="1"/>
</dbReference>
<dbReference type="InterPro" id="IPR014710">
    <property type="entry name" value="RmlC-like_jellyroll"/>
</dbReference>
<dbReference type="CDD" id="cd02209">
    <property type="entry name" value="cupin_XRE_C"/>
    <property type="match status" value="1"/>
</dbReference>
<feature type="domain" description="HTH cro/C1-type" evidence="2">
    <location>
        <begin position="26"/>
        <end position="80"/>
    </location>
</feature>
<dbReference type="Pfam" id="PF01381">
    <property type="entry name" value="HTH_3"/>
    <property type="match status" value="1"/>
</dbReference>
<dbReference type="InterPro" id="IPR011051">
    <property type="entry name" value="RmlC_Cupin_sf"/>
</dbReference>
<dbReference type="InterPro" id="IPR013096">
    <property type="entry name" value="Cupin_2"/>
</dbReference>
<evidence type="ECO:0000256" key="1">
    <source>
        <dbReference type="ARBA" id="ARBA00023125"/>
    </source>
</evidence>
<dbReference type="AlphaFoldDB" id="A0A1I7NIB9"/>
<dbReference type="Proteomes" id="UP000199423">
    <property type="component" value="Unassembled WGS sequence"/>
</dbReference>